<accession>A0A0A9GW70</accession>
<name>A0A0A9GW70_ARUDO</name>
<evidence type="ECO:0000313" key="1">
    <source>
        <dbReference type="EMBL" id="JAE27794.1"/>
    </source>
</evidence>
<reference evidence="1" key="1">
    <citation type="submission" date="2014-09" db="EMBL/GenBank/DDBJ databases">
        <authorList>
            <person name="Magalhaes I.L.F."/>
            <person name="Oliveira U."/>
            <person name="Santos F.R."/>
            <person name="Vidigal T.H.D.A."/>
            <person name="Brescovit A.D."/>
            <person name="Santos A.J."/>
        </authorList>
    </citation>
    <scope>NUCLEOTIDE SEQUENCE</scope>
    <source>
        <tissue evidence="1">Shoot tissue taken approximately 20 cm above the soil surface</tissue>
    </source>
</reference>
<dbReference type="AlphaFoldDB" id="A0A0A9GW70"/>
<reference evidence="1" key="2">
    <citation type="journal article" date="2015" name="Data Brief">
        <title>Shoot transcriptome of the giant reed, Arundo donax.</title>
        <authorList>
            <person name="Barrero R.A."/>
            <person name="Guerrero F.D."/>
            <person name="Moolhuijzen P."/>
            <person name="Goolsby J.A."/>
            <person name="Tidwell J."/>
            <person name="Bellgard S.E."/>
            <person name="Bellgard M.I."/>
        </authorList>
    </citation>
    <scope>NUCLEOTIDE SEQUENCE</scope>
    <source>
        <tissue evidence="1">Shoot tissue taken approximately 20 cm above the soil surface</tissue>
    </source>
</reference>
<sequence length="50" mass="5595">MGISFLTATQRNCLLVHSSSVAWQLLLSSLANRRITLSRSRRCCSSKHCT</sequence>
<organism evidence="1">
    <name type="scientific">Arundo donax</name>
    <name type="common">Giant reed</name>
    <name type="synonym">Donax arundinaceus</name>
    <dbReference type="NCBI Taxonomy" id="35708"/>
    <lineage>
        <taxon>Eukaryota</taxon>
        <taxon>Viridiplantae</taxon>
        <taxon>Streptophyta</taxon>
        <taxon>Embryophyta</taxon>
        <taxon>Tracheophyta</taxon>
        <taxon>Spermatophyta</taxon>
        <taxon>Magnoliopsida</taxon>
        <taxon>Liliopsida</taxon>
        <taxon>Poales</taxon>
        <taxon>Poaceae</taxon>
        <taxon>PACMAD clade</taxon>
        <taxon>Arundinoideae</taxon>
        <taxon>Arundineae</taxon>
        <taxon>Arundo</taxon>
    </lineage>
</organism>
<proteinExistence type="predicted"/>
<protein>
    <submittedName>
        <fullName evidence="1">Uncharacterized protein</fullName>
    </submittedName>
</protein>
<dbReference type="EMBL" id="GBRH01170102">
    <property type="protein sequence ID" value="JAE27794.1"/>
    <property type="molecule type" value="Transcribed_RNA"/>
</dbReference>